<name>A0A8J6LGC3_TENMO</name>
<protein>
    <submittedName>
        <fullName evidence="2">Uncharacterized protein</fullName>
    </submittedName>
</protein>
<dbReference type="AlphaFoldDB" id="A0A8J6LGC3"/>
<sequence length="186" mass="21068">MFNFKASHNIERATTDPVRSDDMKRPKRLGLSAIGDADGEEKMIQAILKSPPRRSMPCELFDASNSQTSDSNSSTTPADETSPPQHTQINVGTEDAEWSKLERGYSTTNQIGEQVCKRWHTTVIKMYNPTLTAAVTLGRRECDELVEKMAYTETKTRDPESILFRTNRYEVIVKKNGILQCDDHLR</sequence>
<keyword evidence="3" id="KW-1185">Reference proteome</keyword>
<comment type="caution">
    <text evidence="2">The sequence shown here is derived from an EMBL/GenBank/DDBJ whole genome shotgun (WGS) entry which is preliminary data.</text>
</comment>
<evidence type="ECO:0000313" key="3">
    <source>
        <dbReference type="Proteomes" id="UP000719412"/>
    </source>
</evidence>
<reference evidence="2" key="2">
    <citation type="submission" date="2021-08" db="EMBL/GenBank/DDBJ databases">
        <authorList>
            <person name="Eriksson T."/>
        </authorList>
    </citation>
    <scope>NUCLEOTIDE SEQUENCE</scope>
    <source>
        <strain evidence="2">Stoneville</strain>
        <tissue evidence="2">Whole head</tissue>
    </source>
</reference>
<dbReference type="EMBL" id="JABDTM020017091">
    <property type="protein sequence ID" value="KAH0818602.1"/>
    <property type="molecule type" value="Genomic_DNA"/>
</dbReference>
<proteinExistence type="predicted"/>
<feature type="compositionally biased region" description="Low complexity" evidence="1">
    <location>
        <begin position="64"/>
        <end position="76"/>
    </location>
</feature>
<feature type="region of interest" description="Disordered" evidence="1">
    <location>
        <begin position="1"/>
        <end position="97"/>
    </location>
</feature>
<feature type="compositionally biased region" description="Basic and acidic residues" evidence="1">
    <location>
        <begin position="8"/>
        <end position="24"/>
    </location>
</feature>
<organism evidence="2 3">
    <name type="scientific">Tenebrio molitor</name>
    <name type="common">Yellow mealworm beetle</name>
    <dbReference type="NCBI Taxonomy" id="7067"/>
    <lineage>
        <taxon>Eukaryota</taxon>
        <taxon>Metazoa</taxon>
        <taxon>Ecdysozoa</taxon>
        <taxon>Arthropoda</taxon>
        <taxon>Hexapoda</taxon>
        <taxon>Insecta</taxon>
        <taxon>Pterygota</taxon>
        <taxon>Neoptera</taxon>
        <taxon>Endopterygota</taxon>
        <taxon>Coleoptera</taxon>
        <taxon>Polyphaga</taxon>
        <taxon>Cucujiformia</taxon>
        <taxon>Tenebrionidae</taxon>
        <taxon>Tenebrio</taxon>
    </lineage>
</organism>
<evidence type="ECO:0000256" key="1">
    <source>
        <dbReference type="SAM" id="MobiDB-lite"/>
    </source>
</evidence>
<reference evidence="2" key="1">
    <citation type="journal article" date="2020" name="J Insects Food Feed">
        <title>The yellow mealworm (Tenebrio molitor) genome: a resource for the emerging insects as food and feed industry.</title>
        <authorList>
            <person name="Eriksson T."/>
            <person name="Andere A."/>
            <person name="Kelstrup H."/>
            <person name="Emery V."/>
            <person name="Picard C."/>
        </authorList>
    </citation>
    <scope>NUCLEOTIDE SEQUENCE</scope>
    <source>
        <strain evidence="2">Stoneville</strain>
        <tissue evidence="2">Whole head</tissue>
    </source>
</reference>
<evidence type="ECO:0000313" key="2">
    <source>
        <dbReference type="EMBL" id="KAH0818602.1"/>
    </source>
</evidence>
<feature type="compositionally biased region" description="Polar residues" evidence="1">
    <location>
        <begin position="77"/>
        <end position="91"/>
    </location>
</feature>
<accession>A0A8J6LGC3</accession>
<dbReference type="Proteomes" id="UP000719412">
    <property type="component" value="Unassembled WGS sequence"/>
</dbReference>
<gene>
    <name evidence="2" type="ORF">GEV33_004189</name>
</gene>